<keyword evidence="1" id="KW-0812">Transmembrane</keyword>
<dbReference type="GeneID" id="9942403"/>
<name>A0A1S0U0Z6_LOALO</name>
<protein>
    <submittedName>
        <fullName evidence="2">Uncharacterized protein</fullName>
    </submittedName>
</protein>
<organism evidence="2">
    <name type="scientific">Loa loa</name>
    <name type="common">Eye worm</name>
    <name type="synonym">Filaria loa</name>
    <dbReference type="NCBI Taxonomy" id="7209"/>
    <lineage>
        <taxon>Eukaryota</taxon>
        <taxon>Metazoa</taxon>
        <taxon>Ecdysozoa</taxon>
        <taxon>Nematoda</taxon>
        <taxon>Chromadorea</taxon>
        <taxon>Rhabditida</taxon>
        <taxon>Spirurina</taxon>
        <taxon>Spiruromorpha</taxon>
        <taxon>Filarioidea</taxon>
        <taxon>Onchocercidae</taxon>
        <taxon>Loa</taxon>
    </lineage>
</organism>
<keyword evidence="1" id="KW-0472">Membrane</keyword>
<dbReference type="CTD" id="9942403"/>
<dbReference type="InParanoid" id="A0A1S0U0Z6"/>
<feature type="transmembrane region" description="Helical" evidence="1">
    <location>
        <begin position="42"/>
        <end position="63"/>
    </location>
</feature>
<dbReference type="KEGG" id="loa:LOAG_05002"/>
<dbReference type="AlphaFoldDB" id="A0A1S0U0Z6"/>
<dbReference type="RefSeq" id="XP_003140587.1">
    <property type="nucleotide sequence ID" value="XM_003140539.1"/>
</dbReference>
<gene>
    <name evidence="2" type="ORF">LOAG_05002</name>
</gene>
<evidence type="ECO:0000256" key="1">
    <source>
        <dbReference type="SAM" id="Phobius"/>
    </source>
</evidence>
<keyword evidence="1" id="KW-1133">Transmembrane helix</keyword>
<accession>A0A1S0U0Z6</accession>
<sequence length="116" mass="13811">MNNKNLQSNLLITVDWMRFYMTNRQFYKINISFNQFNRNLDLVVFGTILTLLIIQLVLAKLDLTRQRMSSWIKNAIPFYELFLKGKESGKIIEQVVSMEALKCPIMWAAQMDDWER</sequence>
<dbReference type="EMBL" id="JH712073">
    <property type="protein sequence ID" value="EFO23488.1"/>
    <property type="molecule type" value="Genomic_DNA"/>
</dbReference>
<evidence type="ECO:0000313" key="2">
    <source>
        <dbReference type="EMBL" id="EFO23488.1"/>
    </source>
</evidence>
<proteinExistence type="predicted"/>
<reference evidence="2" key="1">
    <citation type="submission" date="2012-04" db="EMBL/GenBank/DDBJ databases">
        <title>The Genome Sequence of Loa loa.</title>
        <authorList>
            <consortium name="The Broad Institute Genome Sequencing Platform"/>
            <consortium name="Broad Institute Genome Sequencing Center for Infectious Disease"/>
            <person name="Nutman T.B."/>
            <person name="Fink D.L."/>
            <person name="Russ C."/>
            <person name="Young S."/>
            <person name="Zeng Q."/>
            <person name="Gargeya S."/>
            <person name="Alvarado L."/>
            <person name="Berlin A."/>
            <person name="Chapman S.B."/>
            <person name="Chen Z."/>
            <person name="Freedman E."/>
            <person name="Gellesch M."/>
            <person name="Goldberg J."/>
            <person name="Griggs A."/>
            <person name="Gujja S."/>
            <person name="Heilman E.R."/>
            <person name="Heiman D."/>
            <person name="Howarth C."/>
            <person name="Mehta T."/>
            <person name="Neiman D."/>
            <person name="Pearson M."/>
            <person name="Roberts A."/>
            <person name="Saif S."/>
            <person name="Shea T."/>
            <person name="Shenoy N."/>
            <person name="Sisk P."/>
            <person name="Stolte C."/>
            <person name="Sykes S."/>
            <person name="White J."/>
            <person name="Yandava C."/>
            <person name="Haas B."/>
            <person name="Henn M.R."/>
            <person name="Nusbaum C."/>
            <person name="Birren B."/>
        </authorList>
    </citation>
    <scope>NUCLEOTIDE SEQUENCE [LARGE SCALE GENOMIC DNA]</scope>
</reference>